<protein>
    <recommendedName>
        <fullName evidence="2">histidine kinase</fullName>
        <ecNumber evidence="2">2.7.13.3</ecNumber>
    </recommendedName>
</protein>
<evidence type="ECO:0000313" key="10">
    <source>
        <dbReference type="EMBL" id="KCZ62770.1"/>
    </source>
</evidence>
<dbReference type="InterPro" id="IPR005467">
    <property type="entry name" value="His_kinase_dom"/>
</dbReference>
<organism evidence="10 11">
    <name type="scientific">Hyphomonas atlantica</name>
    <dbReference type="NCBI Taxonomy" id="1280948"/>
    <lineage>
        <taxon>Bacteria</taxon>
        <taxon>Pseudomonadati</taxon>
        <taxon>Pseudomonadota</taxon>
        <taxon>Alphaproteobacteria</taxon>
        <taxon>Hyphomonadales</taxon>
        <taxon>Hyphomonadaceae</taxon>
        <taxon>Hyphomonas</taxon>
    </lineage>
</organism>
<name>A0A059E5A6_9PROT</name>
<dbReference type="GO" id="GO:0005524">
    <property type="term" value="F:ATP binding"/>
    <property type="evidence" value="ECO:0007669"/>
    <property type="project" value="UniProtKB-KW"/>
</dbReference>
<evidence type="ECO:0000256" key="3">
    <source>
        <dbReference type="ARBA" id="ARBA00022553"/>
    </source>
</evidence>
<evidence type="ECO:0000313" key="11">
    <source>
        <dbReference type="Proteomes" id="UP000024547"/>
    </source>
</evidence>
<keyword evidence="3" id="KW-0597">Phosphoprotein</keyword>
<feature type="domain" description="Histidine kinase" evidence="9">
    <location>
        <begin position="23"/>
        <end position="245"/>
    </location>
</feature>
<dbReference type="GO" id="GO:0000155">
    <property type="term" value="F:phosphorelay sensor kinase activity"/>
    <property type="evidence" value="ECO:0007669"/>
    <property type="project" value="InterPro"/>
</dbReference>
<keyword evidence="6" id="KW-0418">Kinase</keyword>
<accession>A0A059E5A6</accession>
<dbReference type="PROSITE" id="PS50109">
    <property type="entry name" value="HIS_KIN"/>
    <property type="match status" value="1"/>
</dbReference>
<dbReference type="InterPro" id="IPR036890">
    <property type="entry name" value="HATPase_C_sf"/>
</dbReference>
<keyword evidence="4" id="KW-0808">Transferase</keyword>
<keyword evidence="5" id="KW-0547">Nucleotide-binding</keyword>
<comment type="caution">
    <text evidence="10">The sequence shown here is derived from an EMBL/GenBank/DDBJ whole genome shotgun (WGS) entry which is preliminary data.</text>
</comment>
<evidence type="ECO:0000256" key="4">
    <source>
        <dbReference type="ARBA" id="ARBA00022679"/>
    </source>
</evidence>
<dbReference type="Pfam" id="PF02518">
    <property type="entry name" value="HATPase_c"/>
    <property type="match status" value="1"/>
</dbReference>
<evidence type="ECO:0000256" key="2">
    <source>
        <dbReference type="ARBA" id="ARBA00012438"/>
    </source>
</evidence>
<dbReference type="eggNOG" id="COG4191">
    <property type="taxonomic scope" value="Bacteria"/>
</dbReference>
<evidence type="ECO:0000256" key="7">
    <source>
        <dbReference type="ARBA" id="ARBA00022840"/>
    </source>
</evidence>
<keyword evidence="11" id="KW-1185">Reference proteome</keyword>
<keyword evidence="8" id="KW-0902">Two-component regulatory system</keyword>
<keyword evidence="7" id="KW-0067">ATP-binding</keyword>
<dbReference type="PATRIC" id="fig|1280948.3.peg.1333"/>
<dbReference type="PRINTS" id="PR00344">
    <property type="entry name" value="BCTRLSENSOR"/>
</dbReference>
<dbReference type="Gene3D" id="3.30.565.10">
    <property type="entry name" value="Histidine kinase-like ATPase, C-terminal domain"/>
    <property type="match status" value="1"/>
</dbReference>
<proteinExistence type="predicted"/>
<dbReference type="InterPro" id="IPR004358">
    <property type="entry name" value="Sig_transdc_His_kin-like_C"/>
</dbReference>
<dbReference type="SMART" id="SM00387">
    <property type="entry name" value="HATPase_c"/>
    <property type="match status" value="1"/>
</dbReference>
<dbReference type="AlphaFoldDB" id="A0A059E5A6"/>
<evidence type="ECO:0000256" key="5">
    <source>
        <dbReference type="ARBA" id="ARBA00022741"/>
    </source>
</evidence>
<dbReference type="PANTHER" id="PTHR43065:SF46">
    <property type="entry name" value="C4-DICARBOXYLATE TRANSPORT SENSOR PROTEIN DCTB"/>
    <property type="match status" value="1"/>
</dbReference>
<dbReference type="Proteomes" id="UP000024547">
    <property type="component" value="Unassembled WGS sequence"/>
</dbReference>
<reference evidence="10 11" key="1">
    <citation type="journal article" date="2014" name="Antonie Van Leeuwenhoek">
        <title>Hyphomonas beringensis sp. nov. and Hyphomonas chukchiensis sp. nov., isolated from surface seawater of the Bering Sea and Chukchi Sea.</title>
        <authorList>
            <person name="Li C."/>
            <person name="Lai Q."/>
            <person name="Li G."/>
            <person name="Dong C."/>
            <person name="Wang J."/>
            <person name="Liao Y."/>
            <person name="Shao Z."/>
        </authorList>
    </citation>
    <scope>NUCLEOTIDE SEQUENCE [LARGE SCALE GENOMIC DNA]</scope>
    <source>
        <strain evidence="10 11">22II1-22F38</strain>
    </source>
</reference>
<dbReference type="EMBL" id="AWFH01000008">
    <property type="protein sequence ID" value="KCZ62770.1"/>
    <property type="molecule type" value="Genomic_DNA"/>
</dbReference>
<dbReference type="EC" id="2.7.13.3" evidence="2"/>
<dbReference type="InterPro" id="IPR003661">
    <property type="entry name" value="HisK_dim/P_dom"/>
</dbReference>
<gene>
    <name evidence="10" type="ORF">HY36_15495</name>
</gene>
<dbReference type="CDD" id="cd00082">
    <property type="entry name" value="HisKA"/>
    <property type="match status" value="1"/>
</dbReference>
<evidence type="ECO:0000256" key="6">
    <source>
        <dbReference type="ARBA" id="ARBA00022777"/>
    </source>
</evidence>
<dbReference type="SUPFAM" id="SSF55874">
    <property type="entry name" value="ATPase domain of HSP90 chaperone/DNA topoisomerase II/histidine kinase"/>
    <property type="match status" value="1"/>
</dbReference>
<dbReference type="STRING" id="1280948.HY36_15495"/>
<comment type="catalytic activity">
    <reaction evidence="1">
        <text>ATP + protein L-histidine = ADP + protein N-phospho-L-histidine.</text>
        <dbReference type="EC" id="2.7.13.3"/>
    </reaction>
</comment>
<evidence type="ECO:0000256" key="1">
    <source>
        <dbReference type="ARBA" id="ARBA00000085"/>
    </source>
</evidence>
<sequence length="245" mass="27075">MNKDQPLDDDESTISSQSHFVEGVAHDLNNLIAATAGFATLILSNPERHAHVYAERILAASRMSGLLVERLIHPHERHETAGAHNVSDVIDEIVTLIELGSGKKTKVHVSIDEAIKDYQIDVTDLQQLIMNLSINARHALRANKTNPELTIKINHAPEEFAERQPDFGSTTREQKYLCLEVSDNGAGMDEATRRNVLKPYFTTKKELGTGIGLVIVSNIAKSYDGAIFIDSEPGRGTQFSVLWPI</sequence>
<dbReference type="PANTHER" id="PTHR43065">
    <property type="entry name" value="SENSOR HISTIDINE KINASE"/>
    <property type="match status" value="1"/>
</dbReference>
<evidence type="ECO:0000259" key="9">
    <source>
        <dbReference type="PROSITE" id="PS50109"/>
    </source>
</evidence>
<evidence type="ECO:0000256" key="8">
    <source>
        <dbReference type="ARBA" id="ARBA00023012"/>
    </source>
</evidence>
<dbReference type="InterPro" id="IPR003594">
    <property type="entry name" value="HATPase_dom"/>
</dbReference>